<keyword evidence="2" id="KW-0238">DNA-binding</keyword>
<sequence>MKSKNSGREILENAKRFEKALGEFVRIIRLKNPSSFSNVHITGPQFATLVYLSRDNNCTMGRLKENLDLSLSTLTGIVDRMIKAGYVERQRDGNDRRVVRVRMTKKGEEVSKELNKKRHEKIITILQLLKREDQELLIGTFERLTSHLVQNSKAELLTH</sequence>
<dbReference type="InterPro" id="IPR036390">
    <property type="entry name" value="WH_DNA-bd_sf"/>
</dbReference>
<gene>
    <name evidence="5" type="ORF">A2042_01375</name>
</gene>
<accession>A0A1F7RCL7</accession>
<evidence type="ECO:0000256" key="2">
    <source>
        <dbReference type="ARBA" id="ARBA00023125"/>
    </source>
</evidence>
<evidence type="ECO:0000259" key="4">
    <source>
        <dbReference type="PROSITE" id="PS50995"/>
    </source>
</evidence>
<evidence type="ECO:0000313" key="5">
    <source>
        <dbReference type="EMBL" id="OGL38704.1"/>
    </source>
</evidence>
<dbReference type="PROSITE" id="PS50995">
    <property type="entry name" value="HTH_MARR_2"/>
    <property type="match status" value="1"/>
</dbReference>
<dbReference type="PANTHER" id="PTHR42756:SF1">
    <property type="entry name" value="TRANSCRIPTIONAL REPRESSOR OF EMRAB OPERON"/>
    <property type="match status" value="1"/>
</dbReference>
<dbReference type="PROSITE" id="PS01117">
    <property type="entry name" value="HTH_MARR_1"/>
    <property type="match status" value="1"/>
</dbReference>
<dbReference type="PRINTS" id="PR00598">
    <property type="entry name" value="HTHMARR"/>
</dbReference>
<protein>
    <recommendedName>
        <fullName evidence="4">HTH marR-type domain-containing protein</fullName>
    </recommendedName>
</protein>
<dbReference type="Gene3D" id="1.10.10.10">
    <property type="entry name" value="Winged helix-like DNA-binding domain superfamily/Winged helix DNA-binding domain"/>
    <property type="match status" value="1"/>
</dbReference>
<keyword evidence="3" id="KW-0804">Transcription</keyword>
<dbReference type="SUPFAM" id="SSF46785">
    <property type="entry name" value="Winged helix' DNA-binding domain"/>
    <property type="match status" value="1"/>
</dbReference>
<dbReference type="SMART" id="SM00347">
    <property type="entry name" value="HTH_MARR"/>
    <property type="match status" value="1"/>
</dbReference>
<proteinExistence type="predicted"/>
<dbReference type="AlphaFoldDB" id="A0A1F7RCL7"/>
<keyword evidence="1" id="KW-0805">Transcription regulation</keyword>
<dbReference type="InterPro" id="IPR036388">
    <property type="entry name" value="WH-like_DNA-bd_sf"/>
</dbReference>
<dbReference type="InterPro" id="IPR000835">
    <property type="entry name" value="HTH_MarR-typ"/>
</dbReference>
<dbReference type="InterPro" id="IPR023187">
    <property type="entry name" value="Tscrpt_reg_MarR-type_CS"/>
</dbReference>
<evidence type="ECO:0000256" key="1">
    <source>
        <dbReference type="ARBA" id="ARBA00023015"/>
    </source>
</evidence>
<dbReference type="PANTHER" id="PTHR42756">
    <property type="entry name" value="TRANSCRIPTIONAL REGULATOR, MARR"/>
    <property type="match status" value="1"/>
</dbReference>
<dbReference type="Proteomes" id="UP000178526">
    <property type="component" value="Unassembled WGS sequence"/>
</dbReference>
<evidence type="ECO:0000313" key="6">
    <source>
        <dbReference type="Proteomes" id="UP000178526"/>
    </source>
</evidence>
<dbReference type="EMBL" id="MGDB01000140">
    <property type="protein sequence ID" value="OGL38704.1"/>
    <property type="molecule type" value="Genomic_DNA"/>
</dbReference>
<name>A0A1F7RCL7_9BACT</name>
<dbReference type="Pfam" id="PF01047">
    <property type="entry name" value="MarR"/>
    <property type="match status" value="1"/>
</dbReference>
<reference evidence="5 6" key="1">
    <citation type="journal article" date="2016" name="Nat. Commun.">
        <title>Thousands of microbial genomes shed light on interconnected biogeochemical processes in an aquifer system.</title>
        <authorList>
            <person name="Anantharaman K."/>
            <person name="Brown C.T."/>
            <person name="Hug L.A."/>
            <person name="Sharon I."/>
            <person name="Castelle C.J."/>
            <person name="Probst A.J."/>
            <person name="Thomas B.C."/>
            <person name="Singh A."/>
            <person name="Wilkins M.J."/>
            <person name="Karaoz U."/>
            <person name="Brodie E.L."/>
            <person name="Williams K.H."/>
            <person name="Hubbard S.S."/>
            <person name="Banfield J.F."/>
        </authorList>
    </citation>
    <scope>NUCLEOTIDE SEQUENCE [LARGE SCALE GENOMIC DNA]</scope>
</reference>
<feature type="domain" description="HTH marR-type" evidence="4">
    <location>
        <begin position="7"/>
        <end position="146"/>
    </location>
</feature>
<dbReference type="GO" id="GO:0003677">
    <property type="term" value="F:DNA binding"/>
    <property type="evidence" value="ECO:0007669"/>
    <property type="project" value="UniProtKB-KW"/>
</dbReference>
<comment type="caution">
    <text evidence="5">The sequence shown here is derived from an EMBL/GenBank/DDBJ whole genome shotgun (WGS) entry which is preliminary data.</text>
</comment>
<organism evidence="5 6">
    <name type="scientific">Candidatus Schekmanbacteria bacterium GWA2_38_11</name>
    <dbReference type="NCBI Taxonomy" id="1817876"/>
    <lineage>
        <taxon>Bacteria</taxon>
        <taxon>Candidatus Schekmaniibacteriota</taxon>
    </lineage>
</organism>
<dbReference type="GO" id="GO:0003700">
    <property type="term" value="F:DNA-binding transcription factor activity"/>
    <property type="evidence" value="ECO:0007669"/>
    <property type="project" value="InterPro"/>
</dbReference>
<evidence type="ECO:0000256" key="3">
    <source>
        <dbReference type="ARBA" id="ARBA00023163"/>
    </source>
</evidence>